<keyword evidence="1 4" id="KW-0012">Acyltransferase</keyword>
<dbReference type="InterPro" id="IPR007472">
    <property type="entry name" value="N-end_Aminoacyl_Trfase_C"/>
</dbReference>
<evidence type="ECO:0000256" key="1">
    <source>
        <dbReference type="PIRNR" id="PIRNR037207"/>
    </source>
</evidence>
<name>A0ABR3GIH4_9PEZI</name>
<dbReference type="Pfam" id="PF04377">
    <property type="entry name" value="ATE_C"/>
    <property type="match status" value="1"/>
</dbReference>
<feature type="region of interest" description="Disordered" evidence="2">
    <location>
        <begin position="261"/>
        <end position="292"/>
    </location>
</feature>
<reference evidence="4 5" key="1">
    <citation type="submission" date="2024-02" db="EMBL/GenBank/DDBJ databases">
        <title>Discinaceae phylogenomics.</title>
        <authorList>
            <person name="Dirks A.C."/>
            <person name="James T.Y."/>
        </authorList>
    </citation>
    <scope>NUCLEOTIDE SEQUENCE [LARGE SCALE GENOMIC DNA]</scope>
    <source>
        <strain evidence="4 5">ACD0624</strain>
    </source>
</reference>
<dbReference type="InterPro" id="IPR030700">
    <property type="entry name" value="N-end_Aminoacyl_Trfase"/>
</dbReference>
<comment type="catalytic activity">
    <reaction evidence="1">
        <text>an N-terminal L-alpha-aminoacyl-[protein] + L-arginyl-tRNA(Arg) = an N-terminal L-arginyl-L-aminoacyl-[protein] + tRNA(Arg) + H(+)</text>
        <dbReference type="Rhea" id="RHEA:10208"/>
        <dbReference type="Rhea" id="RHEA-COMP:9658"/>
        <dbReference type="Rhea" id="RHEA-COMP:9673"/>
        <dbReference type="Rhea" id="RHEA-COMP:10636"/>
        <dbReference type="Rhea" id="RHEA-COMP:10638"/>
        <dbReference type="ChEBI" id="CHEBI:15378"/>
        <dbReference type="ChEBI" id="CHEBI:78442"/>
        <dbReference type="ChEBI" id="CHEBI:78513"/>
        <dbReference type="ChEBI" id="CHEBI:78597"/>
        <dbReference type="ChEBI" id="CHEBI:83562"/>
        <dbReference type="EC" id="2.3.2.8"/>
    </reaction>
</comment>
<comment type="similarity">
    <text evidence="1">Belongs to the R-transferase family.</text>
</comment>
<dbReference type="PANTHER" id="PTHR21367">
    <property type="entry name" value="ARGININE-TRNA-PROTEIN TRANSFERASE 1"/>
    <property type="match status" value="1"/>
</dbReference>
<dbReference type="GO" id="GO:0004057">
    <property type="term" value="F:arginyl-tRNA--protein transferase activity"/>
    <property type="evidence" value="ECO:0007669"/>
    <property type="project" value="UniProtKB-EC"/>
</dbReference>
<comment type="caution">
    <text evidence="4">The sequence shown here is derived from an EMBL/GenBank/DDBJ whole genome shotgun (WGS) entry which is preliminary data.</text>
</comment>
<proteinExistence type="inferred from homology"/>
<evidence type="ECO:0000313" key="4">
    <source>
        <dbReference type="EMBL" id="KAL0635743.1"/>
    </source>
</evidence>
<comment type="function">
    <text evidence="1">Involved in the post-translational conjugation of arginine to the N-terminal aspartate or glutamate of a protein. This arginylation is required for degradation of the protein via the ubiquitin pathway.</text>
</comment>
<dbReference type="EMBL" id="JBBBZM010000063">
    <property type="protein sequence ID" value="KAL0635743.1"/>
    <property type="molecule type" value="Genomic_DNA"/>
</dbReference>
<dbReference type="PANTHER" id="PTHR21367:SF1">
    <property type="entry name" value="ARGINYL-TRNA--PROTEIN TRANSFERASE 1"/>
    <property type="match status" value="1"/>
</dbReference>
<keyword evidence="1 4" id="KW-0808">Transferase</keyword>
<protein>
    <recommendedName>
        <fullName evidence="1">Arginyl-tRNA--protein transferase 1</fullName>
        <shortName evidence="1">Arginyltransferase 1</shortName>
        <shortName evidence="1">R-transferase 1</shortName>
        <ecNumber evidence="1">2.3.2.8</ecNumber>
    </recommendedName>
    <alternativeName>
        <fullName evidence="1">Arginine-tRNA--protein transferase 1</fullName>
    </alternativeName>
</protein>
<dbReference type="SUPFAM" id="SSF55729">
    <property type="entry name" value="Acyl-CoA N-acyltransferases (Nat)"/>
    <property type="match status" value="1"/>
</dbReference>
<gene>
    <name evidence="4" type="primary">ATE1</name>
    <name evidence="4" type="ORF">Q9L58_005276</name>
</gene>
<dbReference type="InterPro" id="IPR017137">
    <property type="entry name" value="Arg-tRNA-P_Trfase_1_euk"/>
</dbReference>
<dbReference type="Proteomes" id="UP001447188">
    <property type="component" value="Unassembled WGS sequence"/>
</dbReference>
<evidence type="ECO:0000313" key="5">
    <source>
        <dbReference type="Proteomes" id="UP001447188"/>
    </source>
</evidence>
<keyword evidence="1" id="KW-0833">Ubl conjugation pathway</keyword>
<accession>A0ABR3GIH4</accession>
<sequence length="368" mass="41575">MSDANDPVTLISYVDTQEFKPSRDQRQSLNKWARYILGEDYIRETAKNFPKSKDEKKSNRFEFNLIESVHAPEYLTIQHQTPLEPAYKFEVDLEAAYFTEEKYVLYENYQRNVHGESRSVVSRAGFKRFLCTSPLKTTATASGTKFGSFHQCYRIDGRLVAMSVLDLLPHIVSGVYFIYHEDYAKWSLGKVSACREAALAKEGGYRYYYMGYYLQTCPKLLYKGDYGPASLLDPETYEWNPLDKDLKKLLDGGGYICPSARAREQQVTSESNKDTTGDVDVANPQDGGLAEQGEEYDGDFVSGMPGTLTDQELEAFDFGSIKIKVGKVQAQVKNIVGSEQRDMLHGMLREIVATVGTEFATDMVLFSG</sequence>
<dbReference type="InterPro" id="IPR016181">
    <property type="entry name" value="Acyl_CoA_acyltransferase"/>
</dbReference>
<evidence type="ECO:0000256" key="2">
    <source>
        <dbReference type="SAM" id="MobiDB-lite"/>
    </source>
</evidence>
<dbReference type="EC" id="2.3.2.8" evidence="1"/>
<feature type="domain" description="N-end rule aminoacyl transferase C-terminal" evidence="3">
    <location>
        <begin position="101"/>
        <end position="232"/>
    </location>
</feature>
<organism evidence="4 5">
    <name type="scientific">Discina gigas</name>
    <dbReference type="NCBI Taxonomy" id="1032678"/>
    <lineage>
        <taxon>Eukaryota</taxon>
        <taxon>Fungi</taxon>
        <taxon>Dikarya</taxon>
        <taxon>Ascomycota</taxon>
        <taxon>Pezizomycotina</taxon>
        <taxon>Pezizomycetes</taxon>
        <taxon>Pezizales</taxon>
        <taxon>Discinaceae</taxon>
        <taxon>Discina</taxon>
    </lineage>
</organism>
<keyword evidence="5" id="KW-1185">Reference proteome</keyword>
<evidence type="ECO:0000259" key="3">
    <source>
        <dbReference type="Pfam" id="PF04377"/>
    </source>
</evidence>
<dbReference type="PIRSF" id="PIRSF037207">
    <property type="entry name" value="ATE1_euk"/>
    <property type="match status" value="1"/>
</dbReference>